<dbReference type="PANTHER" id="PTHR23501:SF199">
    <property type="entry name" value="MFS EFFLUX TRANSPORTER INPD-RELATED"/>
    <property type="match status" value="1"/>
</dbReference>
<dbReference type="CDD" id="cd17502">
    <property type="entry name" value="MFS_Azr1_MDR_like"/>
    <property type="match status" value="1"/>
</dbReference>
<feature type="transmembrane region" description="Helical" evidence="5">
    <location>
        <begin position="306"/>
        <end position="327"/>
    </location>
</feature>
<protein>
    <recommendedName>
        <fullName evidence="6">Major facilitator superfamily (MFS) profile domain-containing protein</fullName>
    </recommendedName>
</protein>
<feature type="transmembrane region" description="Helical" evidence="5">
    <location>
        <begin position="507"/>
        <end position="526"/>
    </location>
</feature>
<gene>
    <name evidence="7" type="ORF">CBER1_06940</name>
</gene>
<dbReference type="AlphaFoldDB" id="A0A2S6C416"/>
<dbReference type="Gene3D" id="1.20.1250.20">
    <property type="entry name" value="MFS general substrate transporter like domains"/>
    <property type="match status" value="1"/>
</dbReference>
<sequence length="536" mass="57359">MAEKSANVSVQTASPLHELNPVLDSPEQRIPQYASGIKLVLTTVGLSFTIFCIALDSTIIATAIPSITDDFSSINDIGWYGSAYFLTTCGFQLLFGKLYTFFSLKLVFVIALSLFEIGSAICGAAPTSTTFIIGRAIAGCGCAGLFSGALLIIADTVPLRSRPTYTSILGSMYGIACIIGPLLGGVFTDKLSWRWCFWINLPVGVVTALFIILCYRPATTAANVLPRGWKQAALQFDPLGTLAFLAMVVCLVLALQLGGSRYAWSDGRVVTLLVVFAACLIAFVLLQARGGSGTTIPLQICTQRTVVASALFSFFVGGSFFIPVYFIPVWFQAVRGTSAFSSAIRIIPLLLSLIVMCILSGSLTTIFGYYTPLLWLSAVLLSIGAGLLSTWEVDSSRMVWIWYQILFGLGAGAGLQLPLMAVQNVLPEDLMPIGTAMIMFSQTFGGGISVSAAQNVFTNLLLKELDPIFPSLDRSIILSSGVTNVQELVPDNLLHAVRLACNTATTTTFVISIVMACLAAPAALAVEWRSMKRSNI</sequence>
<feature type="transmembrane region" description="Helical" evidence="5">
    <location>
        <begin position="366"/>
        <end position="388"/>
    </location>
</feature>
<dbReference type="PANTHER" id="PTHR23501">
    <property type="entry name" value="MAJOR FACILITATOR SUPERFAMILY"/>
    <property type="match status" value="1"/>
</dbReference>
<dbReference type="GO" id="GO:0005886">
    <property type="term" value="C:plasma membrane"/>
    <property type="evidence" value="ECO:0007669"/>
    <property type="project" value="TreeGrafter"/>
</dbReference>
<accession>A0A2S6C416</accession>
<dbReference type="InterPro" id="IPR011701">
    <property type="entry name" value="MFS"/>
</dbReference>
<dbReference type="Proteomes" id="UP000237631">
    <property type="component" value="Unassembled WGS sequence"/>
</dbReference>
<feature type="transmembrane region" description="Helical" evidence="5">
    <location>
        <begin position="39"/>
        <end position="65"/>
    </location>
</feature>
<feature type="domain" description="Major facilitator superfamily (MFS) profile" evidence="6">
    <location>
        <begin position="42"/>
        <end position="531"/>
    </location>
</feature>
<evidence type="ECO:0000256" key="1">
    <source>
        <dbReference type="ARBA" id="ARBA00004141"/>
    </source>
</evidence>
<evidence type="ECO:0000256" key="4">
    <source>
        <dbReference type="ARBA" id="ARBA00023136"/>
    </source>
</evidence>
<keyword evidence="4 5" id="KW-0472">Membrane</keyword>
<reference evidence="8" key="1">
    <citation type="journal article" date="2017" name="bioRxiv">
        <title>Conservation of a gene cluster reveals novel cercosporin biosynthetic mechanisms and extends production to the genus Colletotrichum.</title>
        <authorList>
            <person name="de Jonge R."/>
            <person name="Ebert M.K."/>
            <person name="Huitt-Roehl C.R."/>
            <person name="Pal P."/>
            <person name="Suttle J.C."/>
            <person name="Spanner R.E."/>
            <person name="Neubauer J.D."/>
            <person name="Jurick W.M.II."/>
            <person name="Stott K.A."/>
            <person name="Secor G.A."/>
            <person name="Thomma B.P.H.J."/>
            <person name="Van de Peer Y."/>
            <person name="Townsend C.A."/>
            <person name="Bolton M.D."/>
        </authorList>
    </citation>
    <scope>NUCLEOTIDE SEQUENCE [LARGE SCALE GENOMIC DNA]</scope>
    <source>
        <strain evidence="8">CBS538.71</strain>
    </source>
</reference>
<evidence type="ECO:0000256" key="2">
    <source>
        <dbReference type="ARBA" id="ARBA00022692"/>
    </source>
</evidence>
<evidence type="ECO:0000256" key="3">
    <source>
        <dbReference type="ARBA" id="ARBA00022989"/>
    </source>
</evidence>
<evidence type="ECO:0000256" key="5">
    <source>
        <dbReference type="SAM" id="Phobius"/>
    </source>
</evidence>
<feature type="transmembrane region" description="Helical" evidence="5">
    <location>
        <begin position="192"/>
        <end position="215"/>
    </location>
</feature>
<dbReference type="EMBL" id="PNEN01000563">
    <property type="protein sequence ID" value="PPJ54453.1"/>
    <property type="molecule type" value="Genomic_DNA"/>
</dbReference>
<feature type="transmembrane region" description="Helical" evidence="5">
    <location>
        <begin position="400"/>
        <end position="421"/>
    </location>
</feature>
<dbReference type="PROSITE" id="PS50850">
    <property type="entry name" value="MFS"/>
    <property type="match status" value="1"/>
</dbReference>
<keyword evidence="2 5" id="KW-0812">Transmembrane</keyword>
<feature type="transmembrane region" description="Helical" evidence="5">
    <location>
        <begin position="77"/>
        <end position="95"/>
    </location>
</feature>
<keyword evidence="3 5" id="KW-1133">Transmembrane helix</keyword>
<dbReference type="SUPFAM" id="SSF103473">
    <property type="entry name" value="MFS general substrate transporter"/>
    <property type="match status" value="1"/>
</dbReference>
<dbReference type="FunFam" id="1.20.1720.10:FF:000012">
    <property type="entry name" value="MFS toxin efflux pump (AflT)"/>
    <property type="match status" value="1"/>
</dbReference>
<evidence type="ECO:0000313" key="7">
    <source>
        <dbReference type="EMBL" id="PPJ54453.1"/>
    </source>
</evidence>
<comment type="subcellular location">
    <subcellularLocation>
        <location evidence="1">Membrane</location>
        <topology evidence="1">Multi-pass membrane protein</topology>
    </subcellularLocation>
</comment>
<feature type="transmembrane region" description="Helical" evidence="5">
    <location>
        <begin position="236"/>
        <end position="257"/>
    </location>
</feature>
<keyword evidence="8" id="KW-1185">Reference proteome</keyword>
<feature type="transmembrane region" description="Helical" evidence="5">
    <location>
        <begin position="339"/>
        <end position="359"/>
    </location>
</feature>
<name>A0A2S6C416_9PEZI</name>
<comment type="caution">
    <text evidence="7">The sequence shown here is derived from an EMBL/GenBank/DDBJ whole genome shotgun (WGS) entry which is preliminary data.</text>
</comment>
<dbReference type="InterPro" id="IPR020846">
    <property type="entry name" value="MFS_dom"/>
</dbReference>
<feature type="transmembrane region" description="Helical" evidence="5">
    <location>
        <begin position="165"/>
        <end position="186"/>
    </location>
</feature>
<dbReference type="InterPro" id="IPR036259">
    <property type="entry name" value="MFS_trans_sf"/>
</dbReference>
<evidence type="ECO:0000259" key="6">
    <source>
        <dbReference type="PROSITE" id="PS50850"/>
    </source>
</evidence>
<dbReference type="Pfam" id="PF07690">
    <property type="entry name" value="MFS_1"/>
    <property type="match status" value="1"/>
</dbReference>
<proteinExistence type="predicted"/>
<dbReference type="GO" id="GO:0022857">
    <property type="term" value="F:transmembrane transporter activity"/>
    <property type="evidence" value="ECO:0007669"/>
    <property type="project" value="InterPro"/>
</dbReference>
<feature type="transmembrane region" description="Helical" evidence="5">
    <location>
        <begin position="107"/>
        <end position="126"/>
    </location>
</feature>
<feature type="transmembrane region" description="Helical" evidence="5">
    <location>
        <begin position="433"/>
        <end position="453"/>
    </location>
</feature>
<feature type="transmembrane region" description="Helical" evidence="5">
    <location>
        <begin position="132"/>
        <end position="153"/>
    </location>
</feature>
<dbReference type="OrthoDB" id="10021397at2759"/>
<feature type="transmembrane region" description="Helical" evidence="5">
    <location>
        <begin position="269"/>
        <end position="286"/>
    </location>
</feature>
<evidence type="ECO:0000313" key="8">
    <source>
        <dbReference type="Proteomes" id="UP000237631"/>
    </source>
</evidence>
<organism evidence="7 8">
    <name type="scientific">Cercospora berteroae</name>
    <dbReference type="NCBI Taxonomy" id="357750"/>
    <lineage>
        <taxon>Eukaryota</taxon>
        <taxon>Fungi</taxon>
        <taxon>Dikarya</taxon>
        <taxon>Ascomycota</taxon>
        <taxon>Pezizomycotina</taxon>
        <taxon>Dothideomycetes</taxon>
        <taxon>Dothideomycetidae</taxon>
        <taxon>Mycosphaerellales</taxon>
        <taxon>Mycosphaerellaceae</taxon>
        <taxon>Cercospora</taxon>
    </lineage>
</organism>
<dbReference type="FunFam" id="1.20.1250.20:FF:000196">
    <property type="entry name" value="MFS toxin efflux pump (AflT)"/>
    <property type="match status" value="1"/>
</dbReference>